<accession>A0A118JSI8</accession>
<proteinExistence type="inferred from homology"/>
<evidence type="ECO:0000313" key="7">
    <source>
        <dbReference type="Proteomes" id="UP000243975"/>
    </source>
</evidence>
<dbReference type="GO" id="GO:0046872">
    <property type="term" value="F:metal ion binding"/>
    <property type="evidence" value="ECO:0007669"/>
    <property type="project" value="UniProtKB-KW"/>
</dbReference>
<organism evidence="6 7">
    <name type="scientific">Cynara cardunculus var. scolymus</name>
    <name type="common">Globe artichoke</name>
    <name type="synonym">Cynara scolymus</name>
    <dbReference type="NCBI Taxonomy" id="59895"/>
    <lineage>
        <taxon>Eukaryota</taxon>
        <taxon>Viridiplantae</taxon>
        <taxon>Streptophyta</taxon>
        <taxon>Embryophyta</taxon>
        <taxon>Tracheophyta</taxon>
        <taxon>Spermatophyta</taxon>
        <taxon>Magnoliopsida</taxon>
        <taxon>eudicotyledons</taxon>
        <taxon>Gunneridae</taxon>
        <taxon>Pentapetalae</taxon>
        <taxon>asterids</taxon>
        <taxon>campanulids</taxon>
        <taxon>Asterales</taxon>
        <taxon>Asteraceae</taxon>
        <taxon>Carduoideae</taxon>
        <taxon>Cardueae</taxon>
        <taxon>Carduinae</taxon>
        <taxon>Cynara</taxon>
    </lineage>
</organism>
<name>A0A118JSI8_CYNCS</name>
<dbReference type="SUPFAM" id="SSF53335">
    <property type="entry name" value="S-adenosyl-L-methionine-dependent methyltransferases"/>
    <property type="match status" value="2"/>
</dbReference>
<evidence type="ECO:0000313" key="6">
    <source>
        <dbReference type="EMBL" id="KVH89257.1"/>
    </source>
</evidence>
<dbReference type="GO" id="GO:0008168">
    <property type="term" value="F:methyltransferase activity"/>
    <property type="evidence" value="ECO:0007669"/>
    <property type="project" value="UniProtKB-KW"/>
</dbReference>
<dbReference type="InterPro" id="IPR042086">
    <property type="entry name" value="MeTrfase_capping"/>
</dbReference>
<keyword evidence="3" id="KW-0808">Transferase</keyword>
<gene>
    <name evidence="6" type="ORF">Ccrd_008755</name>
</gene>
<comment type="caution">
    <text evidence="6">The sequence shown here is derived from an EMBL/GenBank/DDBJ whole genome shotgun (WGS) entry which is preliminary data.</text>
</comment>
<dbReference type="Pfam" id="PF03492">
    <property type="entry name" value="Methyltransf_7"/>
    <property type="match status" value="4"/>
</dbReference>
<reference evidence="6 7" key="1">
    <citation type="journal article" date="2016" name="Sci. Rep.">
        <title>The genome sequence of the outbreeding globe artichoke constructed de novo incorporating a phase-aware low-pass sequencing strategy of F1 progeny.</title>
        <authorList>
            <person name="Scaglione D."/>
            <person name="Reyes-Chin-Wo S."/>
            <person name="Acquadro A."/>
            <person name="Froenicke L."/>
            <person name="Portis E."/>
            <person name="Beitel C."/>
            <person name="Tirone M."/>
            <person name="Mauro R."/>
            <person name="Lo Monaco A."/>
            <person name="Mauromicale G."/>
            <person name="Faccioli P."/>
            <person name="Cattivelli L."/>
            <person name="Rieseberg L."/>
            <person name="Michelmore R."/>
            <person name="Lanteri S."/>
        </authorList>
    </citation>
    <scope>NUCLEOTIDE SEQUENCE [LARGE SCALE GENOMIC DNA]</scope>
    <source>
        <strain evidence="6">2C</strain>
    </source>
</reference>
<comment type="similarity">
    <text evidence="1">Belongs to the methyltransferase superfamily. Type-7 methyltransferase family.</text>
</comment>
<protein>
    <recommendedName>
        <fullName evidence="8">SAM dependent carboxyl methyltransferase</fullName>
    </recommendedName>
</protein>
<dbReference type="GO" id="GO:0032259">
    <property type="term" value="P:methylation"/>
    <property type="evidence" value="ECO:0007669"/>
    <property type="project" value="UniProtKB-KW"/>
</dbReference>
<dbReference type="PANTHER" id="PTHR31009">
    <property type="entry name" value="S-ADENOSYL-L-METHIONINE:CARBOXYL METHYLTRANSFERASE FAMILY PROTEIN"/>
    <property type="match status" value="1"/>
</dbReference>
<dbReference type="AlphaFoldDB" id="A0A118JSI8"/>
<sequence>MGVENILHMNTGNGELSYAKNSLLQEIAIRKTMPVLKHTIKSMADLDVTIFSHCFKIADLGCSSGTNTLLVARIIIDIVDEACKENDRKAPQFQVCLNDLYDFRKFLKLRSEEIVCGGRMVLTFLGRSNADPTSDDDEVRDVIHKEGSFSLDSLDVFQGNWDPYDTDYTNVNDFKEDSHRHGKNAAQVLRAVTEPLLTSHFGNSVIDAVFKKLEKHVAEHLANKKTRYFNIEIAIRKTMPVLKHTIKSMADLGINIFGHCFTIADLGCSSSTNTLLVARTIIDIVDEACKENDRKAPQFQVCLNDLYDFRKFLKLRSEEIVCGGRMVLTFLGRSNADPTSDDDINSFNLPAYTPCEDEVRNVIHNEGSFSLDSLDVFQGNWDPYDTDYTNVNDFKEDSHRHGKNAAQVLRAVTEPLLTSHFGNSVIDAVFKKLEKHVAEHLANKKTRYFNIVISLINK</sequence>
<keyword evidence="7" id="KW-1185">Reference proteome</keyword>
<evidence type="ECO:0000256" key="4">
    <source>
        <dbReference type="ARBA" id="ARBA00022723"/>
    </source>
</evidence>
<dbReference type="Gramene" id="KVH89257">
    <property type="protein sequence ID" value="KVH89257"/>
    <property type="gene ID" value="Ccrd_008755"/>
</dbReference>
<dbReference type="InterPro" id="IPR029063">
    <property type="entry name" value="SAM-dependent_MTases_sf"/>
</dbReference>
<dbReference type="STRING" id="59895.A0A118JSI8"/>
<keyword evidence="4" id="KW-0479">Metal-binding</keyword>
<dbReference type="EMBL" id="LEKV01005277">
    <property type="protein sequence ID" value="KVH89257.1"/>
    <property type="molecule type" value="Genomic_DNA"/>
</dbReference>
<keyword evidence="2" id="KW-0489">Methyltransferase</keyword>
<evidence type="ECO:0000256" key="5">
    <source>
        <dbReference type="ARBA" id="ARBA00022842"/>
    </source>
</evidence>
<evidence type="ECO:0000256" key="3">
    <source>
        <dbReference type="ARBA" id="ARBA00022679"/>
    </source>
</evidence>
<dbReference type="InterPro" id="IPR005299">
    <property type="entry name" value="MeTrfase_7"/>
</dbReference>
<evidence type="ECO:0000256" key="2">
    <source>
        <dbReference type="ARBA" id="ARBA00022603"/>
    </source>
</evidence>
<keyword evidence="5" id="KW-0460">Magnesium</keyword>
<dbReference type="Gene3D" id="1.10.1200.270">
    <property type="entry name" value="Methyltransferase, alpha-helical capping domain"/>
    <property type="match status" value="3"/>
</dbReference>
<dbReference type="Proteomes" id="UP000243975">
    <property type="component" value="Unassembled WGS sequence"/>
</dbReference>
<evidence type="ECO:0000256" key="1">
    <source>
        <dbReference type="ARBA" id="ARBA00007967"/>
    </source>
</evidence>
<dbReference type="Gene3D" id="3.40.50.150">
    <property type="entry name" value="Vaccinia Virus protein VP39"/>
    <property type="match status" value="5"/>
</dbReference>
<evidence type="ECO:0008006" key="8">
    <source>
        <dbReference type="Google" id="ProtNLM"/>
    </source>
</evidence>